<dbReference type="InterPro" id="IPR037873">
    <property type="entry name" value="BamE-like"/>
</dbReference>
<evidence type="ECO:0000256" key="3">
    <source>
        <dbReference type="ARBA" id="ARBA00023237"/>
    </source>
</evidence>
<dbReference type="PROSITE" id="PS51257">
    <property type="entry name" value="PROKAR_LIPOPROTEIN"/>
    <property type="match status" value="1"/>
</dbReference>
<evidence type="ECO:0000313" key="7">
    <source>
        <dbReference type="Proteomes" id="UP000698752"/>
    </source>
</evidence>
<dbReference type="Proteomes" id="UP000698752">
    <property type="component" value="Unassembled WGS sequence"/>
</dbReference>
<keyword evidence="7" id="KW-1185">Reference proteome</keyword>
<evidence type="ECO:0000256" key="1">
    <source>
        <dbReference type="ARBA" id="ARBA00022729"/>
    </source>
</evidence>
<dbReference type="Gene3D" id="3.30.1450.10">
    <property type="match status" value="1"/>
</dbReference>
<reference evidence="7" key="1">
    <citation type="journal article" date="2021" name="Syst. Appl. Microbiol.">
        <title>Roseomonas hellenica sp. nov., isolated from roots of wild-growing Alkanna tinctoria.</title>
        <authorList>
            <person name="Rat A."/>
            <person name="Naranjo H.D."/>
            <person name="Lebbe L."/>
            <person name="Cnockaert M."/>
            <person name="Krigas N."/>
            <person name="Grigoriadou K."/>
            <person name="Maloupa E."/>
            <person name="Willems A."/>
        </authorList>
    </citation>
    <scope>NUCLEOTIDE SEQUENCE [LARGE SCALE GENOMIC DNA]</scope>
    <source>
        <strain evidence="7">LMG 31159</strain>
    </source>
</reference>
<dbReference type="InterPro" id="IPR026592">
    <property type="entry name" value="BamE"/>
</dbReference>
<proteinExistence type="predicted"/>
<feature type="region of interest" description="Disordered" evidence="4">
    <location>
        <begin position="151"/>
        <end position="172"/>
    </location>
</feature>
<evidence type="ECO:0000259" key="5">
    <source>
        <dbReference type="Pfam" id="PF04355"/>
    </source>
</evidence>
<dbReference type="EMBL" id="JAAEDI010000009">
    <property type="protein sequence ID" value="MBR0649920.1"/>
    <property type="molecule type" value="Genomic_DNA"/>
</dbReference>
<dbReference type="PANTHER" id="PTHR37482:SF1">
    <property type="entry name" value="OUTER MEMBRANE PROTEIN ASSEMBLY FACTOR BAME"/>
    <property type="match status" value="1"/>
</dbReference>
<evidence type="ECO:0000256" key="2">
    <source>
        <dbReference type="ARBA" id="ARBA00023136"/>
    </source>
</evidence>
<dbReference type="RefSeq" id="WP_211868259.1">
    <property type="nucleotide sequence ID" value="NZ_JAAEDI010000009.1"/>
</dbReference>
<keyword evidence="3" id="KW-0998">Cell outer membrane</keyword>
<comment type="caution">
    <text evidence="6">The sequence shown here is derived from an EMBL/GenBank/DDBJ whole genome shotgun (WGS) entry which is preliminary data.</text>
</comment>
<sequence>MARHSRSVNASRLAPAALLLLALSGCGWITDTFGPDPVMRGNRVDAERLSQITPGVQTRTDVEALLGSPSFRGTFDEDNWYYSSAQTRLQPGRYLQVEDRRVVVISFNPQGVVSGVRELTEADGRDVAMVSRETPVPGNERSIMQELFGNLGRPSMGGSPGPGNPANLGGRY</sequence>
<protein>
    <submittedName>
        <fullName evidence="6">Outer membrane protein assembly factor BamE</fullName>
    </submittedName>
</protein>
<keyword evidence="2" id="KW-0472">Membrane</keyword>
<organism evidence="6 7">
    <name type="scientific">Neoroseomonas terrae</name>
    <dbReference type="NCBI Taxonomy" id="424799"/>
    <lineage>
        <taxon>Bacteria</taxon>
        <taxon>Pseudomonadati</taxon>
        <taxon>Pseudomonadota</taxon>
        <taxon>Alphaproteobacteria</taxon>
        <taxon>Acetobacterales</taxon>
        <taxon>Acetobacteraceae</taxon>
        <taxon>Neoroseomonas</taxon>
    </lineage>
</organism>
<evidence type="ECO:0000256" key="4">
    <source>
        <dbReference type="SAM" id="MobiDB-lite"/>
    </source>
</evidence>
<gene>
    <name evidence="6" type="ORF">GXW78_09615</name>
</gene>
<dbReference type="Pfam" id="PF04355">
    <property type="entry name" value="BamE"/>
    <property type="match status" value="1"/>
</dbReference>
<evidence type="ECO:0000313" key="6">
    <source>
        <dbReference type="EMBL" id="MBR0649920.1"/>
    </source>
</evidence>
<dbReference type="InterPro" id="IPR007450">
    <property type="entry name" value="BamE_dom"/>
</dbReference>
<keyword evidence="1" id="KW-0732">Signal</keyword>
<accession>A0ABS5EFX6</accession>
<name>A0ABS5EFX6_9PROT</name>
<feature type="domain" description="Outer membrane protein assembly factor BamE" evidence="5">
    <location>
        <begin position="41"/>
        <end position="115"/>
    </location>
</feature>
<dbReference type="PANTHER" id="PTHR37482">
    <property type="entry name" value="OUTER MEMBRANE PROTEIN ASSEMBLY FACTOR BAME"/>
    <property type="match status" value="1"/>
</dbReference>